<gene>
    <name evidence="2" type="ORF">SIN8267_02229</name>
</gene>
<keyword evidence="3" id="KW-1185">Reference proteome</keyword>
<comment type="caution">
    <text evidence="2">The sequence shown here is derived from an EMBL/GenBank/DDBJ whole genome shotgun (WGS) entry which is preliminary data.</text>
</comment>
<evidence type="ECO:0000313" key="2">
    <source>
        <dbReference type="EMBL" id="CAH0992113.1"/>
    </source>
</evidence>
<dbReference type="Proteomes" id="UP000838100">
    <property type="component" value="Unassembled WGS sequence"/>
</dbReference>
<name>A0ABM9AGJ5_9GAMM</name>
<accession>A0ABM9AGJ5</accession>
<dbReference type="EMBL" id="CAKLPX010000002">
    <property type="protein sequence ID" value="CAH0992113.1"/>
    <property type="molecule type" value="Genomic_DNA"/>
</dbReference>
<keyword evidence="1" id="KW-0732">Signal</keyword>
<evidence type="ECO:0000256" key="1">
    <source>
        <dbReference type="SAM" id="SignalP"/>
    </source>
</evidence>
<evidence type="ECO:0000313" key="3">
    <source>
        <dbReference type="Proteomes" id="UP000838100"/>
    </source>
</evidence>
<feature type="signal peptide" evidence="1">
    <location>
        <begin position="1"/>
        <end position="24"/>
    </location>
</feature>
<protein>
    <submittedName>
        <fullName evidence="2">Uncharacterized protein</fullName>
    </submittedName>
</protein>
<sequence length="140" mass="15832">MTATVRFILNIFACTLLLSASVWASDQAVIQPLPEDDRVLIVGERPSDIQIIRWLKRPKNFSECIIKNVTPYLPEKMVEGLMHVCMTNFPKGSQSAWFKPRSIDGCYQKHQDKAGNKKAAGAIYVACQAYHQDVTNVSRY</sequence>
<organism evidence="2 3">
    <name type="scientific">Sinobacterium norvegicum</name>
    <dbReference type="NCBI Taxonomy" id="1641715"/>
    <lineage>
        <taxon>Bacteria</taxon>
        <taxon>Pseudomonadati</taxon>
        <taxon>Pseudomonadota</taxon>
        <taxon>Gammaproteobacteria</taxon>
        <taxon>Cellvibrionales</taxon>
        <taxon>Spongiibacteraceae</taxon>
        <taxon>Sinobacterium</taxon>
    </lineage>
</organism>
<proteinExistence type="predicted"/>
<reference evidence="2" key="1">
    <citation type="submission" date="2021-12" db="EMBL/GenBank/DDBJ databases">
        <authorList>
            <person name="Rodrigo-Torres L."/>
            <person name="Arahal R. D."/>
            <person name="Lucena T."/>
        </authorList>
    </citation>
    <scope>NUCLEOTIDE SEQUENCE</scope>
    <source>
        <strain evidence="2">CECT 8267</strain>
    </source>
</reference>
<feature type="chain" id="PRO_5046335778" evidence="1">
    <location>
        <begin position="25"/>
        <end position="140"/>
    </location>
</feature>
<dbReference type="RefSeq" id="WP_237444807.1">
    <property type="nucleotide sequence ID" value="NZ_CAKLPX010000002.1"/>
</dbReference>